<feature type="binding site" evidence="2">
    <location>
        <position position="285"/>
    </location>
    <ligand>
        <name>Zn(2+)</name>
        <dbReference type="ChEBI" id="CHEBI:29105"/>
        <note>catalytic</note>
    </ligand>
</feature>
<name>A0A0G8ARY6_9SYNE</name>
<evidence type="ECO:0000256" key="3">
    <source>
        <dbReference type="PIRSR" id="PIRSR006615-2"/>
    </source>
</evidence>
<accession>A0A0G8ARY6</accession>
<dbReference type="GO" id="GO:0046872">
    <property type="term" value="F:metal ion binding"/>
    <property type="evidence" value="ECO:0007669"/>
    <property type="project" value="UniProtKB-KW"/>
</dbReference>
<dbReference type="Gene3D" id="1.10.1370.30">
    <property type="match status" value="1"/>
</dbReference>
<comment type="catalytic activity">
    <reaction evidence="1">
        <text>Release of a C-terminal amino acid with broad specificity, except for -Pro.</text>
        <dbReference type="EC" id="3.4.17.19"/>
    </reaction>
</comment>
<keyword evidence="1" id="KW-0121">Carboxypeptidase</keyword>
<keyword evidence="1 2" id="KW-0479">Metal-binding</keyword>
<dbReference type="EMBL" id="JYFQ01000215">
    <property type="protein sequence ID" value="KKZ10032.1"/>
    <property type="molecule type" value="Genomic_DNA"/>
</dbReference>
<keyword evidence="2" id="KW-0862">Zinc</keyword>
<comment type="similarity">
    <text evidence="1">Belongs to the peptidase M32 family.</text>
</comment>
<evidence type="ECO:0000256" key="2">
    <source>
        <dbReference type="PIRSR" id="PIRSR006615-1"/>
    </source>
</evidence>
<keyword evidence="1" id="KW-0378">Hydrolase</keyword>
<evidence type="ECO:0000313" key="5">
    <source>
        <dbReference type="Proteomes" id="UP000035037"/>
    </source>
</evidence>
<dbReference type="InterPro" id="IPR001333">
    <property type="entry name" value="Peptidase_M32_Taq"/>
</dbReference>
<dbReference type="AlphaFoldDB" id="A0A0G8ARY6"/>
<dbReference type="CDD" id="cd06460">
    <property type="entry name" value="M32_Taq"/>
    <property type="match status" value="1"/>
</dbReference>
<comment type="cofactor">
    <cofactor evidence="2">
        <name>Zn(2+)</name>
        <dbReference type="ChEBI" id="CHEBI:29105"/>
    </cofactor>
    <text evidence="2">Binds 1 zinc ion per subunit.</text>
</comment>
<dbReference type="Proteomes" id="UP000035037">
    <property type="component" value="Unassembled WGS sequence"/>
</dbReference>
<organism evidence="4 5">
    <name type="scientific">Candidatus Synechococcus spongiarum 15L</name>
    <dbReference type="NCBI Taxonomy" id="1608419"/>
    <lineage>
        <taxon>Bacteria</taxon>
        <taxon>Bacillati</taxon>
        <taxon>Cyanobacteriota</taxon>
        <taxon>Cyanophyceae</taxon>
        <taxon>Synechococcales</taxon>
        <taxon>Synechococcaceae</taxon>
        <taxon>Synechococcus</taxon>
    </lineage>
</organism>
<protein>
    <recommendedName>
        <fullName evidence="1">Metal-dependent carboxypeptidase</fullName>
        <ecNumber evidence="1">3.4.17.19</ecNumber>
    </recommendedName>
</protein>
<evidence type="ECO:0000313" key="4">
    <source>
        <dbReference type="EMBL" id="KKZ10032.1"/>
    </source>
</evidence>
<dbReference type="SUPFAM" id="SSF55486">
    <property type="entry name" value="Metalloproteases ('zincins'), catalytic domain"/>
    <property type="match status" value="1"/>
</dbReference>
<dbReference type="PIRSF" id="PIRSF006615">
    <property type="entry name" value="Zn_crbxpep_Taq"/>
    <property type="match status" value="1"/>
</dbReference>
<sequence>MASAQLNRIHLRRAPFLSTAAFDQLHRHQRETHVLASINSCLYWDQNTAMPPDGAAWRGEQLAWVAQQIHSRQTGARYGELLAAAEAGLGQLPPDDQADWQQNLALLRQQYERQCRLDPALVNALAAARARGYSLWQDARRNRDFSTFAPALEELIRLRLEQVRQLAEPRSPWETLAQPFEPDVGHQRLEELFAPLRQRLPALVERVRGRPRRAMPQWTMDQAVQRSLCEQLLACWGFDERRCVLASSPHPFSTNLGPRDFRITSRTLVQQPLSAFMATAHEWGHSLYDQGLPGQESPWFGWPLAAPTSMGVHESQSLFWENRVARGRAFSQVWSPRFAEAVGAAPWGDADGLWMAMNPLDPGLIRVEAGELSYCLHILLRYELETDLLEHNMPVADLPEHWCAHMARYLDITPDHVSEGCLQDVHWSEGLFGYFPSYALGHLISAQLTEAMEAEIGPVETHVAAGGESRLLIWLRRRVHPLGRRVNGEQLVQQVTGGSLSAAPFLRYLEAKLDRLLAVAPR</sequence>
<keyword evidence="1" id="KW-0645">Protease</keyword>
<feature type="binding site" evidence="2">
    <location>
        <position position="314"/>
    </location>
    <ligand>
        <name>Zn(2+)</name>
        <dbReference type="ChEBI" id="CHEBI:29105"/>
        <note>catalytic</note>
    </ligand>
</feature>
<comment type="caution">
    <text evidence="4">The sequence shown here is derived from an EMBL/GenBank/DDBJ whole genome shotgun (WGS) entry which is preliminary data.</text>
</comment>
<dbReference type="GO" id="GO:0004181">
    <property type="term" value="F:metallocarboxypeptidase activity"/>
    <property type="evidence" value="ECO:0007669"/>
    <property type="project" value="UniProtKB-UniRule"/>
</dbReference>
<dbReference type="PATRIC" id="fig|1608419.3.peg.1340"/>
<dbReference type="PRINTS" id="PR00998">
    <property type="entry name" value="CRBOXYPTASET"/>
</dbReference>
<reference evidence="4 5" key="2">
    <citation type="submission" date="2015-05" db="EMBL/GenBank/DDBJ databases">
        <title>Lifestyle Evolution in Cyanobacterial Symbionts of Sponges.</title>
        <authorList>
            <person name="Burgsdorf I."/>
            <person name="Slaby B.M."/>
            <person name="Handley K.M."/>
            <person name="Haber M."/>
            <person name="Blom J."/>
            <person name="Marshall C.W."/>
            <person name="Gilbert J.A."/>
            <person name="Hentschel U."/>
            <person name="Steindler L."/>
        </authorList>
    </citation>
    <scope>NUCLEOTIDE SEQUENCE [LARGE SCALE GENOMIC DNA]</scope>
    <source>
        <strain evidence="4">15L</strain>
    </source>
</reference>
<dbReference type="GO" id="GO:0006508">
    <property type="term" value="P:proteolysis"/>
    <property type="evidence" value="ECO:0007669"/>
    <property type="project" value="UniProtKB-UniRule"/>
</dbReference>
<feature type="active site" description="Proton donor/acceptor" evidence="3">
    <location>
        <position position="282"/>
    </location>
</feature>
<dbReference type="PROSITE" id="PS52034">
    <property type="entry name" value="PEPTIDASE_M32"/>
    <property type="match status" value="1"/>
</dbReference>
<reference evidence="4 5" key="1">
    <citation type="submission" date="2015-02" db="EMBL/GenBank/DDBJ databases">
        <authorList>
            <person name="Slaby B."/>
            <person name="Hentschel U."/>
        </authorList>
    </citation>
    <scope>NUCLEOTIDE SEQUENCE [LARGE SCALE GENOMIC DNA]</scope>
    <source>
        <strain evidence="4">15L</strain>
    </source>
</reference>
<keyword evidence="1" id="KW-0482">Metalloprotease</keyword>
<dbReference type="EC" id="3.4.17.19" evidence="1"/>
<comment type="function">
    <text evidence="1">Broad specificity carboxypetidase that releases amino acids sequentially from the C-terminus, including neutral, aromatic, polar and basic residues.</text>
</comment>
<evidence type="ECO:0000256" key="1">
    <source>
        <dbReference type="PIRNR" id="PIRNR006615"/>
    </source>
</evidence>
<proteinExistence type="inferred from homology"/>
<feature type="binding site" evidence="2">
    <location>
        <position position="281"/>
    </location>
    <ligand>
        <name>Zn(2+)</name>
        <dbReference type="ChEBI" id="CHEBI:29105"/>
        <note>catalytic</note>
    </ligand>
</feature>
<dbReference type="PANTHER" id="PTHR34217:SF1">
    <property type="entry name" value="CARBOXYPEPTIDASE 1"/>
    <property type="match status" value="1"/>
</dbReference>
<dbReference type="PANTHER" id="PTHR34217">
    <property type="entry name" value="METAL-DEPENDENT CARBOXYPEPTIDASE"/>
    <property type="match status" value="1"/>
</dbReference>
<gene>
    <name evidence="4" type="ORF">TQ37_10060</name>
</gene>
<dbReference type="Pfam" id="PF02074">
    <property type="entry name" value="Peptidase_M32"/>
    <property type="match status" value="1"/>
</dbReference>